<organism evidence="1 2">
    <name type="scientific">Ketogulonicigenium vulgare (strain WSH-001)</name>
    <dbReference type="NCBI Taxonomy" id="759362"/>
    <lineage>
        <taxon>Bacteria</taxon>
        <taxon>Pseudomonadati</taxon>
        <taxon>Pseudomonadota</taxon>
        <taxon>Alphaproteobacteria</taxon>
        <taxon>Rhodobacterales</taxon>
        <taxon>Roseobacteraceae</taxon>
        <taxon>Ketogulonicigenium</taxon>
    </lineage>
</organism>
<dbReference type="HOGENOM" id="CLU_709367_0_0_5"/>
<dbReference type="EMBL" id="CP002018">
    <property type="protein sequence ID" value="AEM40582.1"/>
    <property type="molecule type" value="Genomic_DNA"/>
</dbReference>
<keyword evidence="2" id="KW-1185">Reference proteome</keyword>
<name>F9Y4M5_KETVW</name>
<dbReference type="OrthoDB" id="7865482at2"/>
<evidence type="ECO:0000313" key="2">
    <source>
        <dbReference type="Proteomes" id="UP000000692"/>
    </source>
</evidence>
<dbReference type="RefSeq" id="WP_013384037.1">
    <property type="nucleotide sequence ID" value="NC_017384.1"/>
</dbReference>
<evidence type="ECO:0000313" key="1">
    <source>
        <dbReference type="EMBL" id="AEM40582.1"/>
    </source>
</evidence>
<reference evidence="1 2" key="1">
    <citation type="journal article" date="2011" name="J. Bacteriol.">
        <title>Complete genome sequence of the industrial strain Ketogulonicigenium vulgare WSH-001.</title>
        <authorList>
            <person name="Liu L."/>
            <person name="Li Y."/>
            <person name="Zhang J."/>
            <person name="Zhou Z."/>
            <person name="Liu J."/>
            <person name="Li X."/>
            <person name="Zhou J."/>
            <person name="Du G."/>
            <person name="Wang L."/>
            <person name="Chen J."/>
        </authorList>
    </citation>
    <scope>NUCLEOTIDE SEQUENCE [LARGE SCALE GENOMIC DNA]</scope>
    <source>
        <strain evidence="1 2">WSH-001</strain>
    </source>
</reference>
<sequence length="384" mass="40729">MIELEFAKIRALRIAGRDVTELRRGSVLMWAAPPQISLASGSGYGGSIYAASQPGGQWFADGVPIFGATAQTWTMTAGYEGAAIQYDLALSQQPVEISITSGAGFAGSVYRASRGGGQWYADGLPIPGARGQTYTMAIQYEGAAISYIAFAPPRSNIIQMLMPTDLPAALKEGWWDPKRGVQVTAGDAITAVPDGFGLRDLVQGTAANQPMRKLVGDMPVISFPADTGITYLSPTSALRAGYVFAVAQYGTGFEAVAGNGATLLGDGTNQRRMRVPGGFGNWQNASDRRNGGAASSSALPMPKALLSFEPYVNPSIDRLALWSLGWGQGNNWSWFGDVYEVLALASEPDEATRLMIEGCLAHRNGLAAQLPADHPYKTLGPRKQ</sequence>
<protein>
    <submittedName>
        <fullName evidence="1">Uncharacterized protein</fullName>
    </submittedName>
</protein>
<dbReference type="Proteomes" id="UP000000692">
    <property type="component" value="Chromosome"/>
</dbReference>
<accession>F9Y4M5</accession>
<proteinExistence type="predicted"/>
<gene>
    <name evidence="1" type="ordered locus">KVU_0743</name>
</gene>
<dbReference type="AlphaFoldDB" id="F9Y4M5"/>
<dbReference type="KEGG" id="kvl:KVU_0743"/>